<evidence type="ECO:0000313" key="4">
    <source>
        <dbReference type="EMBL" id="SBT22109.1"/>
    </source>
</evidence>
<gene>
    <name evidence="3" type="primary">tcyA_1</name>
    <name evidence="3" type="ORF">MGA5115_01026</name>
    <name evidence="4" type="ORF">MGA5116_02722</name>
</gene>
<dbReference type="EMBL" id="FLRA01000005">
    <property type="protein sequence ID" value="SBT16940.1"/>
    <property type="molecule type" value="Genomic_DNA"/>
</dbReference>
<keyword evidence="5" id="KW-1185">Reference proteome</keyword>
<evidence type="ECO:0000259" key="2">
    <source>
        <dbReference type="SMART" id="SM00062"/>
    </source>
</evidence>
<evidence type="ECO:0000313" key="3">
    <source>
        <dbReference type="EMBL" id="SBT16940.1"/>
    </source>
</evidence>
<dbReference type="Proteomes" id="UP000092871">
    <property type="component" value="Unassembled WGS sequence"/>
</dbReference>
<dbReference type="Gene3D" id="3.40.190.10">
    <property type="entry name" value="Periplasmic binding protein-like II"/>
    <property type="match status" value="2"/>
</dbReference>
<accession>A0A1C3JPD8</accession>
<protein>
    <submittedName>
        <fullName evidence="3">L-cystine-binding protein TcyA</fullName>
    </submittedName>
</protein>
<name>A0A1C3JPD8_9GAMM</name>
<dbReference type="AlphaFoldDB" id="A0A1C3JPD8"/>
<feature type="chain" id="PRO_5008676921" evidence="1">
    <location>
        <begin position="29"/>
        <end position="252"/>
    </location>
</feature>
<dbReference type="InterPro" id="IPR001638">
    <property type="entry name" value="Solute-binding_3/MltF_N"/>
</dbReference>
<feature type="domain" description="Solute-binding protein family 3/N-terminal" evidence="2">
    <location>
        <begin position="30"/>
        <end position="252"/>
    </location>
</feature>
<dbReference type="PANTHER" id="PTHR38834">
    <property type="entry name" value="PERIPLASMIC SUBSTRATE BINDING PROTEIN FAMILY 3"/>
    <property type="match status" value="1"/>
</dbReference>
<reference evidence="3 6" key="1">
    <citation type="submission" date="2016-06" db="EMBL/GenBank/DDBJ databases">
        <authorList>
            <person name="Kjaerup R.B."/>
            <person name="Dalgaard T.S."/>
            <person name="Juul-Madsen H.R."/>
        </authorList>
    </citation>
    <scope>NUCLEOTIDE SEQUENCE [LARGE SCALE GENOMIC DNA]</scope>
    <source>
        <strain evidence="3 6">CECT 5115</strain>
    </source>
</reference>
<dbReference type="SMART" id="SM00062">
    <property type="entry name" value="PBPb"/>
    <property type="match status" value="1"/>
</dbReference>
<proteinExistence type="predicted"/>
<dbReference type="Pfam" id="PF00497">
    <property type="entry name" value="SBP_bac_3"/>
    <property type="match status" value="1"/>
</dbReference>
<evidence type="ECO:0000313" key="5">
    <source>
        <dbReference type="Proteomes" id="UP000092840"/>
    </source>
</evidence>
<dbReference type="SUPFAM" id="SSF53850">
    <property type="entry name" value="Periplasmic binding protein-like II"/>
    <property type="match status" value="1"/>
</dbReference>
<evidence type="ECO:0000256" key="1">
    <source>
        <dbReference type="SAM" id="SignalP"/>
    </source>
</evidence>
<dbReference type="PANTHER" id="PTHR38834:SF3">
    <property type="entry name" value="SOLUTE-BINDING PROTEIN FAMILY 3_N-TERMINAL DOMAIN-CONTAINING PROTEIN"/>
    <property type="match status" value="1"/>
</dbReference>
<organism evidence="3 6">
    <name type="scientific">Marinomonas gallaica</name>
    <dbReference type="NCBI Taxonomy" id="1806667"/>
    <lineage>
        <taxon>Bacteria</taxon>
        <taxon>Pseudomonadati</taxon>
        <taxon>Pseudomonadota</taxon>
        <taxon>Gammaproteobacteria</taxon>
        <taxon>Oceanospirillales</taxon>
        <taxon>Oceanospirillaceae</taxon>
        <taxon>Marinomonas</taxon>
    </lineage>
</organism>
<feature type="signal peptide" evidence="1">
    <location>
        <begin position="1"/>
        <end position="28"/>
    </location>
</feature>
<dbReference type="EMBL" id="FLRB01000015">
    <property type="protein sequence ID" value="SBT22109.1"/>
    <property type="molecule type" value="Genomic_DNA"/>
</dbReference>
<evidence type="ECO:0000313" key="6">
    <source>
        <dbReference type="Proteomes" id="UP000092871"/>
    </source>
</evidence>
<keyword evidence="1" id="KW-0732">Signal</keyword>
<dbReference type="Proteomes" id="UP000092840">
    <property type="component" value="Unassembled WGS sequence"/>
</dbReference>
<reference evidence="4 5" key="2">
    <citation type="submission" date="2016-06" db="EMBL/GenBank/DDBJ databases">
        <authorList>
            <person name="Rodrigo-Torres L."/>
            <person name="Arahal D.R."/>
        </authorList>
    </citation>
    <scope>NUCLEOTIDE SEQUENCE [LARGE SCALE GENOMIC DNA]</scope>
    <source>
        <strain evidence="4 5">CECT 5116</strain>
    </source>
</reference>
<sequence>MGGYVFFQRVQKSLLLSVICGFQMNAWAQTVTLPVVDFPPYIMISESDNSISGMDIRVVEAAFKEVGIQTTFEKKPWHSIIQNMQAGKVLGTVTCSRRPERAPFMYFSDELSATSRAVISRVELDTHAIETIYDLADYQIISVEGWDMEQQLRSLSIPHQLAQNITQGLNSVVSGQTDLFYVSDYPALYQARILGIHKSLKVTNIVSEPLVPLHVCFSKHYPESRELLQEFNKGLQIIKRNGTYQTIRDEYL</sequence>